<dbReference type="Gene3D" id="3.30.2310.20">
    <property type="entry name" value="RelE-like"/>
    <property type="match status" value="1"/>
</dbReference>
<keyword evidence="3" id="KW-1185">Reference proteome</keyword>
<reference evidence="3" key="1">
    <citation type="journal article" date="2019" name="Int. J. Syst. Evol. Microbiol.">
        <title>The Global Catalogue of Microorganisms (GCM) 10K type strain sequencing project: providing services to taxonomists for standard genome sequencing and annotation.</title>
        <authorList>
            <consortium name="The Broad Institute Genomics Platform"/>
            <consortium name="The Broad Institute Genome Sequencing Center for Infectious Disease"/>
            <person name="Wu L."/>
            <person name="Ma J."/>
        </authorList>
    </citation>
    <scope>NUCLEOTIDE SEQUENCE [LARGE SCALE GENOMIC DNA]</scope>
    <source>
        <strain evidence="3">CCUG 61484</strain>
    </source>
</reference>
<organism evidence="2 3">
    <name type="scientific">Mucilaginibacter litoreus</name>
    <dbReference type="NCBI Taxonomy" id="1048221"/>
    <lineage>
        <taxon>Bacteria</taxon>
        <taxon>Pseudomonadati</taxon>
        <taxon>Bacteroidota</taxon>
        <taxon>Sphingobacteriia</taxon>
        <taxon>Sphingobacteriales</taxon>
        <taxon>Sphingobacteriaceae</taxon>
        <taxon>Mucilaginibacter</taxon>
    </lineage>
</organism>
<evidence type="ECO:0000313" key="3">
    <source>
        <dbReference type="Proteomes" id="UP001597010"/>
    </source>
</evidence>
<dbReference type="RefSeq" id="WP_377116929.1">
    <property type="nucleotide sequence ID" value="NZ_JBHTHZ010000013.1"/>
</dbReference>
<name>A0ABW3AVA8_9SPHI</name>
<sequence length="98" mass="11922">MYNIEFEPKADAEYQHAYAWYEQRLPGLGERFERCSDRKISSISTTPLLYPAKKYDIRECKINDFPYLIIYKFYPQRQLILIISIFHTKRNPIKKLKR</sequence>
<dbReference type="Pfam" id="PF05016">
    <property type="entry name" value="ParE_toxin"/>
    <property type="match status" value="1"/>
</dbReference>
<evidence type="ECO:0000256" key="1">
    <source>
        <dbReference type="ARBA" id="ARBA00022649"/>
    </source>
</evidence>
<dbReference type="EMBL" id="JBHTHZ010000013">
    <property type="protein sequence ID" value="MFD0794987.1"/>
    <property type="molecule type" value="Genomic_DNA"/>
</dbReference>
<gene>
    <name evidence="2" type="ORF">ACFQZX_15300</name>
</gene>
<dbReference type="InterPro" id="IPR007712">
    <property type="entry name" value="RelE/ParE_toxin"/>
</dbReference>
<accession>A0ABW3AVA8</accession>
<evidence type="ECO:0000313" key="2">
    <source>
        <dbReference type="EMBL" id="MFD0794987.1"/>
    </source>
</evidence>
<comment type="caution">
    <text evidence="2">The sequence shown here is derived from an EMBL/GenBank/DDBJ whole genome shotgun (WGS) entry which is preliminary data.</text>
</comment>
<protein>
    <submittedName>
        <fullName evidence="2">Type II toxin-antitoxin system RelE/ParE family toxin</fullName>
    </submittedName>
</protein>
<keyword evidence="1" id="KW-1277">Toxin-antitoxin system</keyword>
<dbReference type="Proteomes" id="UP001597010">
    <property type="component" value="Unassembled WGS sequence"/>
</dbReference>
<dbReference type="InterPro" id="IPR035093">
    <property type="entry name" value="RelE/ParE_toxin_dom_sf"/>
</dbReference>
<proteinExistence type="predicted"/>